<dbReference type="PANTHER" id="PTHR22977:SF5">
    <property type="entry name" value="COX ASSEMBLY MITOCHONDRIAL PROTEIN HOMOLOG"/>
    <property type="match status" value="1"/>
</dbReference>
<accession>A0A137PG55</accession>
<evidence type="ECO:0000313" key="4">
    <source>
        <dbReference type="EMBL" id="KXN73986.1"/>
    </source>
</evidence>
<dbReference type="EMBL" id="KQ964429">
    <property type="protein sequence ID" value="KXN73986.1"/>
    <property type="molecule type" value="Genomic_DNA"/>
</dbReference>
<keyword evidence="2" id="KW-1015">Disulfide bond</keyword>
<gene>
    <name evidence="4" type="ORF">CONCODRAFT_3060</name>
</gene>
<comment type="subcellular location">
    <subcellularLocation>
        <location evidence="3">Mitochondrion inner membrane</location>
    </subcellularLocation>
</comment>
<dbReference type="OMA" id="ISIAWAC"/>
<dbReference type="Proteomes" id="UP000070444">
    <property type="component" value="Unassembled WGS sequence"/>
</dbReference>
<keyword evidence="5" id="KW-1185">Reference proteome</keyword>
<dbReference type="InterPro" id="IPR013892">
    <property type="entry name" value="Cyt_c_biogenesis_Cmc1-like"/>
</dbReference>
<keyword evidence="3" id="KW-0143">Chaperone</keyword>
<dbReference type="STRING" id="796925.A0A137PG55"/>
<evidence type="ECO:0000256" key="1">
    <source>
        <dbReference type="ARBA" id="ARBA00007347"/>
    </source>
</evidence>
<dbReference type="PANTHER" id="PTHR22977">
    <property type="entry name" value="COX ASSEMBLY MITOCHONDRIAL PROTEIN"/>
    <property type="match status" value="1"/>
</dbReference>
<reference evidence="4 5" key="1">
    <citation type="journal article" date="2015" name="Genome Biol. Evol.">
        <title>Phylogenomic analyses indicate that early fungi evolved digesting cell walls of algal ancestors of land plants.</title>
        <authorList>
            <person name="Chang Y."/>
            <person name="Wang S."/>
            <person name="Sekimoto S."/>
            <person name="Aerts A.L."/>
            <person name="Choi C."/>
            <person name="Clum A."/>
            <person name="LaButti K.M."/>
            <person name="Lindquist E.A."/>
            <person name="Yee Ngan C."/>
            <person name="Ohm R.A."/>
            <person name="Salamov A.A."/>
            <person name="Grigoriev I.V."/>
            <person name="Spatafora J.W."/>
            <person name="Berbee M.L."/>
        </authorList>
    </citation>
    <scope>NUCLEOTIDE SEQUENCE [LARGE SCALE GENOMIC DNA]</scope>
    <source>
        <strain evidence="4 5">NRRL 28638</strain>
    </source>
</reference>
<comment type="function">
    <text evidence="3">Required for mitochondrial cytochrome c oxidase (COX) assembly and respiration.</text>
</comment>
<dbReference type="PROSITE" id="PS51808">
    <property type="entry name" value="CHCH"/>
    <property type="match status" value="1"/>
</dbReference>
<evidence type="ECO:0000313" key="5">
    <source>
        <dbReference type="Proteomes" id="UP000070444"/>
    </source>
</evidence>
<dbReference type="GO" id="GO:0005743">
    <property type="term" value="C:mitochondrial inner membrane"/>
    <property type="evidence" value="ECO:0007669"/>
    <property type="project" value="UniProtKB-SubCell"/>
</dbReference>
<keyword evidence="3" id="KW-0496">Mitochondrion</keyword>
<dbReference type="Pfam" id="PF08583">
    <property type="entry name" value="Cmc1"/>
    <property type="match status" value="1"/>
</dbReference>
<dbReference type="OrthoDB" id="6224010at2759"/>
<proteinExistence type="inferred from homology"/>
<evidence type="ECO:0000256" key="3">
    <source>
        <dbReference type="RuleBase" id="RU364104"/>
    </source>
</evidence>
<evidence type="ECO:0000256" key="2">
    <source>
        <dbReference type="ARBA" id="ARBA00023157"/>
    </source>
</evidence>
<name>A0A137PG55_CONC2</name>
<keyword evidence="3" id="KW-0472">Membrane</keyword>
<dbReference type="AlphaFoldDB" id="A0A137PG55"/>
<comment type="similarity">
    <text evidence="1 3">Belongs to the CMC family.</text>
</comment>
<organism evidence="4 5">
    <name type="scientific">Conidiobolus coronatus (strain ATCC 28846 / CBS 209.66 / NRRL 28638)</name>
    <name type="common">Delacroixia coronata</name>
    <dbReference type="NCBI Taxonomy" id="796925"/>
    <lineage>
        <taxon>Eukaryota</taxon>
        <taxon>Fungi</taxon>
        <taxon>Fungi incertae sedis</taxon>
        <taxon>Zoopagomycota</taxon>
        <taxon>Entomophthoromycotina</taxon>
        <taxon>Entomophthoromycetes</taxon>
        <taxon>Entomophthorales</taxon>
        <taxon>Ancylistaceae</taxon>
        <taxon>Conidiobolus</taxon>
    </lineage>
</organism>
<sequence length="82" mass="9494">MRVLSRKEENDITNAIKAEARKKCHQEILDFARCSKDNFLAVVLNCRDEHKNMHTCTHQYTSSKALDQAKLEYLKNGGLKNE</sequence>
<keyword evidence="3" id="KW-0999">Mitochondrion inner membrane</keyword>
<protein>
    <recommendedName>
        <fullName evidence="3">COX assembly mitochondrial protein</fullName>
    </recommendedName>
</protein>